<evidence type="ECO:0000256" key="2">
    <source>
        <dbReference type="ARBA" id="ARBA00009695"/>
    </source>
</evidence>
<evidence type="ECO:0000259" key="6">
    <source>
        <dbReference type="Pfam" id="PF02631"/>
    </source>
</evidence>
<protein>
    <recommendedName>
        <fullName evidence="3 5">Regulatory protein RecX</fullName>
    </recommendedName>
</protein>
<comment type="similarity">
    <text evidence="2 5">Belongs to the RecX family.</text>
</comment>
<evidence type="ECO:0000256" key="3">
    <source>
        <dbReference type="ARBA" id="ARBA00018111"/>
    </source>
</evidence>
<keyword evidence="4 5" id="KW-0963">Cytoplasm</keyword>
<feature type="domain" description="RecX second three-helical" evidence="6">
    <location>
        <begin position="55"/>
        <end position="94"/>
    </location>
</feature>
<comment type="function">
    <text evidence="5">Modulates RecA activity.</text>
</comment>
<proteinExistence type="inferred from homology"/>
<dbReference type="Pfam" id="PF02631">
    <property type="entry name" value="RecX_HTH2"/>
    <property type="match status" value="1"/>
</dbReference>
<evidence type="ECO:0000256" key="1">
    <source>
        <dbReference type="ARBA" id="ARBA00004496"/>
    </source>
</evidence>
<dbReference type="InterPro" id="IPR053925">
    <property type="entry name" value="RecX_HTH_3rd"/>
</dbReference>
<dbReference type="Proteomes" id="UP000809431">
    <property type="component" value="Unassembled WGS sequence"/>
</dbReference>
<dbReference type="NCBIfam" id="NF001055">
    <property type="entry name" value="PRK00117.2-5"/>
    <property type="match status" value="1"/>
</dbReference>
<evidence type="ECO:0000313" key="8">
    <source>
        <dbReference type="EMBL" id="MBM3115341.1"/>
    </source>
</evidence>
<feature type="domain" description="RecX third three-helical" evidence="7">
    <location>
        <begin position="99"/>
        <end position="144"/>
    </location>
</feature>
<evidence type="ECO:0000259" key="7">
    <source>
        <dbReference type="Pfam" id="PF21981"/>
    </source>
</evidence>
<dbReference type="InterPro" id="IPR053924">
    <property type="entry name" value="RecX_HTH_2nd"/>
</dbReference>
<dbReference type="PANTHER" id="PTHR33602">
    <property type="entry name" value="REGULATORY PROTEIN RECX FAMILY PROTEIN"/>
    <property type="match status" value="1"/>
</dbReference>
<evidence type="ECO:0000256" key="4">
    <source>
        <dbReference type="ARBA" id="ARBA00022490"/>
    </source>
</evidence>
<sequence length="152" mass="17173">MAPTTPTLRNRALAHLARREYARLELRQKLLPHADGDEAALDAILDDLVARGWLSDERFAEQWAHFRSQRYGPQRLRAELRQKGVDDALIDTALEGVADDEFAQARAQWQKKFGAPPQDAKERAKQARFLAGRGFSLDVVYRVIGGEDDDSC</sequence>
<name>A0ABS2BK19_9NEIS</name>
<comment type="subcellular location">
    <subcellularLocation>
        <location evidence="1 5">Cytoplasm</location>
    </subcellularLocation>
</comment>
<dbReference type="Gene3D" id="1.10.10.10">
    <property type="entry name" value="Winged helix-like DNA-binding domain superfamily/Winged helix DNA-binding domain"/>
    <property type="match status" value="3"/>
</dbReference>
<evidence type="ECO:0000313" key="9">
    <source>
        <dbReference type="Proteomes" id="UP000809431"/>
    </source>
</evidence>
<dbReference type="PANTHER" id="PTHR33602:SF1">
    <property type="entry name" value="REGULATORY PROTEIN RECX FAMILY PROTEIN"/>
    <property type="match status" value="1"/>
</dbReference>
<dbReference type="HAMAP" id="MF_01114">
    <property type="entry name" value="RecX"/>
    <property type="match status" value="1"/>
</dbReference>
<accession>A0ABS2BK19</accession>
<dbReference type="EMBL" id="JAESND010000002">
    <property type="protein sequence ID" value="MBM3115341.1"/>
    <property type="molecule type" value="Genomic_DNA"/>
</dbReference>
<reference evidence="8 9" key="1">
    <citation type="submission" date="2021-01" db="EMBL/GenBank/DDBJ databases">
        <title>Draft Genome Sequence and Polyhydroxyalkanoate Biosynthetic Potential of Jeongeupia naejangsanensis Type Strain DSM 24253.</title>
        <authorList>
            <person name="Turrini P."/>
            <person name="Artuso I."/>
            <person name="Lugli G.A."/>
            <person name="Frangipani E."/>
            <person name="Ventura M."/>
            <person name="Visca P."/>
        </authorList>
    </citation>
    <scope>NUCLEOTIDE SEQUENCE [LARGE SCALE GENOMIC DNA]</scope>
    <source>
        <strain evidence="8 9">DSM 24253</strain>
    </source>
</reference>
<dbReference type="Pfam" id="PF21981">
    <property type="entry name" value="RecX_HTH3"/>
    <property type="match status" value="1"/>
</dbReference>
<comment type="caution">
    <text evidence="8">The sequence shown here is derived from an EMBL/GenBank/DDBJ whole genome shotgun (WGS) entry which is preliminary data.</text>
</comment>
<evidence type="ECO:0000256" key="5">
    <source>
        <dbReference type="HAMAP-Rule" id="MF_01114"/>
    </source>
</evidence>
<gene>
    <name evidence="5 8" type="primary">recX</name>
    <name evidence="8" type="ORF">JMJ54_05835</name>
</gene>
<dbReference type="RefSeq" id="WP_203537012.1">
    <property type="nucleotide sequence ID" value="NZ_JAESND010000002.1"/>
</dbReference>
<keyword evidence="9" id="KW-1185">Reference proteome</keyword>
<organism evidence="8 9">
    <name type="scientific">Jeongeupia naejangsanensis</name>
    <dbReference type="NCBI Taxonomy" id="613195"/>
    <lineage>
        <taxon>Bacteria</taxon>
        <taxon>Pseudomonadati</taxon>
        <taxon>Pseudomonadota</taxon>
        <taxon>Betaproteobacteria</taxon>
        <taxon>Neisseriales</taxon>
        <taxon>Chitinibacteraceae</taxon>
        <taxon>Jeongeupia</taxon>
    </lineage>
</organism>
<dbReference type="InterPro" id="IPR036388">
    <property type="entry name" value="WH-like_DNA-bd_sf"/>
</dbReference>
<dbReference type="InterPro" id="IPR003783">
    <property type="entry name" value="Regulatory_RecX"/>
</dbReference>